<dbReference type="SUPFAM" id="SSF53098">
    <property type="entry name" value="Ribonuclease H-like"/>
    <property type="match status" value="1"/>
</dbReference>
<sequence>MDSYPFVAVVTHASGIHPATSRLITLDAVTFDSEGNRGEDHHFVFDPGTDPGPRHMHGLTHAEVAQGQPFNRVLKKLDALIDGRTLITHRGPETWGFIVAEARRAMTAAARANRSRGRGRSRRRRRVGHVPRPDRIVDTLATARRQGVSLVDTRLLAVAARYGLDTPAPEASVQRAQQAEAEFARQQTEALIELYFAQRKRGGIASRDPQELQADKVGLQRSTVRVEAANAPRPHENPGRYDAAQGPQKGMEVVVAPEVAIDPNEIIAACMAAELAYSEKLTRETSLVVSNERTDLRGKAMHAHRKGIALVSDEEFLQLAESLRAQ</sequence>
<dbReference type="InterPro" id="IPR036397">
    <property type="entry name" value="RNaseH_sf"/>
</dbReference>
<dbReference type="Gene3D" id="3.30.420.10">
    <property type="entry name" value="Ribonuclease H-like superfamily/Ribonuclease H"/>
    <property type="match status" value="1"/>
</dbReference>
<dbReference type="OrthoDB" id="190275at2"/>
<dbReference type="GO" id="GO:0003676">
    <property type="term" value="F:nucleic acid binding"/>
    <property type="evidence" value="ECO:0007669"/>
    <property type="project" value="InterPro"/>
</dbReference>
<dbReference type="AlphaFoldDB" id="A0A2U1T5J7"/>
<name>A0A2U1T5J7_9CORY</name>
<accession>A0A2U1T5J7</accession>
<evidence type="ECO:0000313" key="2">
    <source>
        <dbReference type="Proteomes" id="UP000244989"/>
    </source>
</evidence>
<organism evidence="1 2">
    <name type="scientific">Corynebacterium yudongzhengii</name>
    <dbReference type="NCBI Taxonomy" id="2080740"/>
    <lineage>
        <taxon>Bacteria</taxon>
        <taxon>Bacillati</taxon>
        <taxon>Actinomycetota</taxon>
        <taxon>Actinomycetes</taxon>
        <taxon>Mycobacteriales</taxon>
        <taxon>Corynebacteriaceae</taxon>
        <taxon>Corynebacterium</taxon>
    </lineage>
</organism>
<comment type="caution">
    <text evidence="1">The sequence shown here is derived from an EMBL/GenBank/DDBJ whole genome shotgun (WGS) entry which is preliminary data.</text>
</comment>
<gene>
    <name evidence="1" type="ORF">DF222_08695</name>
</gene>
<keyword evidence="2" id="KW-1185">Reference proteome</keyword>
<proteinExistence type="predicted"/>
<protein>
    <submittedName>
        <fullName evidence="1">DNA polymerase III subunit epsilon</fullName>
    </submittedName>
</protein>
<dbReference type="Proteomes" id="UP000244989">
    <property type="component" value="Unassembled WGS sequence"/>
</dbReference>
<reference evidence="2" key="1">
    <citation type="submission" date="2018-04" db="EMBL/GenBank/DDBJ databases">
        <authorList>
            <person name="Liu S."/>
            <person name="Wang Z."/>
            <person name="Li J."/>
        </authorList>
    </citation>
    <scope>NUCLEOTIDE SEQUENCE [LARGE SCALE GENOMIC DNA]</scope>
    <source>
        <strain evidence="2">2189</strain>
    </source>
</reference>
<dbReference type="EMBL" id="QEEZ01000016">
    <property type="protein sequence ID" value="PWC01245.1"/>
    <property type="molecule type" value="Genomic_DNA"/>
</dbReference>
<dbReference type="RefSeq" id="WP_108430687.1">
    <property type="nucleotide sequence ID" value="NZ_CP026947.1"/>
</dbReference>
<evidence type="ECO:0000313" key="1">
    <source>
        <dbReference type="EMBL" id="PWC01245.1"/>
    </source>
</evidence>
<dbReference type="KEGG" id="cyz:C3B44_00835"/>
<dbReference type="InterPro" id="IPR012337">
    <property type="entry name" value="RNaseH-like_sf"/>
</dbReference>